<dbReference type="InterPro" id="IPR015946">
    <property type="entry name" value="KH_dom-like_a/b"/>
</dbReference>
<organism evidence="4 5">
    <name type="scientific">Skermanella aerolata</name>
    <dbReference type="NCBI Taxonomy" id="393310"/>
    <lineage>
        <taxon>Bacteria</taxon>
        <taxon>Pseudomonadati</taxon>
        <taxon>Pseudomonadota</taxon>
        <taxon>Alphaproteobacteria</taxon>
        <taxon>Rhodospirillales</taxon>
        <taxon>Azospirillaceae</taxon>
        <taxon>Skermanella</taxon>
    </lineage>
</organism>
<dbReference type="EMBL" id="BJYZ01000009">
    <property type="protein sequence ID" value="GEO38130.1"/>
    <property type="molecule type" value="Genomic_DNA"/>
</dbReference>
<sequence length="231" mass="25830">MSNKRSARGPSQRQLRVGEELRHALAEVLRRGDFRDPELQSLNVTVTEVRISPDLRNATAFITPLGGGQVGETVAAMRRAAAFFRAQIARAIKLRYVPTLSFEADTSFEYADHINRLLHDPEVARDLATSDDENDADEDEDDGDITETHNGTHTGMNGDGPGHDEAEYEEEDDLDDEEDEDEDGPEYEEEDEDDEDEDEDEDETEYEEDEPNDGDKSAPLKSSNGRGRRGA</sequence>
<feature type="region of interest" description="Disordered" evidence="3">
    <location>
        <begin position="128"/>
        <end position="231"/>
    </location>
</feature>
<comment type="subcellular location">
    <subcellularLocation>
        <location evidence="2">Cytoplasm</location>
    </subcellularLocation>
</comment>
<evidence type="ECO:0000256" key="3">
    <source>
        <dbReference type="SAM" id="MobiDB-lite"/>
    </source>
</evidence>
<dbReference type="InterPro" id="IPR000238">
    <property type="entry name" value="RbfA"/>
</dbReference>
<comment type="similarity">
    <text evidence="2">Belongs to the RbfA family.</text>
</comment>
<feature type="compositionally biased region" description="Acidic residues" evidence="3">
    <location>
        <begin position="166"/>
        <end position="212"/>
    </location>
</feature>
<dbReference type="InterPro" id="IPR023799">
    <property type="entry name" value="RbfA_dom_sf"/>
</dbReference>
<dbReference type="Proteomes" id="UP000321523">
    <property type="component" value="Unassembled WGS sequence"/>
</dbReference>
<dbReference type="InterPro" id="IPR020053">
    <property type="entry name" value="Ribosome-bd_factorA_CS"/>
</dbReference>
<dbReference type="Pfam" id="PF02033">
    <property type="entry name" value="RBFA"/>
    <property type="match status" value="1"/>
</dbReference>
<keyword evidence="5" id="KW-1185">Reference proteome</keyword>
<dbReference type="PANTHER" id="PTHR33515">
    <property type="entry name" value="RIBOSOME-BINDING FACTOR A, CHLOROPLASTIC-RELATED"/>
    <property type="match status" value="1"/>
</dbReference>
<dbReference type="HAMAP" id="MF_00003">
    <property type="entry name" value="RbfA"/>
    <property type="match status" value="1"/>
</dbReference>
<keyword evidence="2" id="KW-0963">Cytoplasm</keyword>
<comment type="subunit">
    <text evidence="2">Monomer. Binds 30S ribosomal subunits, but not 50S ribosomal subunits or 70S ribosomes.</text>
</comment>
<accession>A0A512DPR8</accession>
<comment type="caution">
    <text evidence="4">The sequence shown here is derived from an EMBL/GenBank/DDBJ whole genome shotgun (WGS) entry which is preliminary data.</text>
</comment>
<dbReference type="GO" id="GO:0043024">
    <property type="term" value="F:ribosomal small subunit binding"/>
    <property type="evidence" value="ECO:0007669"/>
    <property type="project" value="TreeGrafter"/>
</dbReference>
<evidence type="ECO:0000313" key="5">
    <source>
        <dbReference type="Proteomes" id="UP000321523"/>
    </source>
</evidence>
<dbReference type="OrthoDB" id="9805051at2"/>
<comment type="function">
    <text evidence="2">One of several proteins that assist in the late maturation steps of the functional core of the 30S ribosomal subunit. Associates with free 30S ribosomal subunits (but not with 30S subunits that are part of 70S ribosomes or polysomes). Required for efficient processing of 16S rRNA. May interact with the 5'-terminal helix region of 16S rRNA.</text>
</comment>
<feature type="compositionally biased region" description="Acidic residues" evidence="3">
    <location>
        <begin position="129"/>
        <end position="145"/>
    </location>
</feature>
<dbReference type="NCBIfam" id="TIGR00082">
    <property type="entry name" value="rbfA"/>
    <property type="match status" value="1"/>
</dbReference>
<dbReference type="Gene3D" id="3.30.300.20">
    <property type="match status" value="1"/>
</dbReference>
<reference evidence="4 5" key="1">
    <citation type="submission" date="2019-07" db="EMBL/GenBank/DDBJ databases">
        <title>Whole genome shotgun sequence of Skermanella aerolata NBRC 106429.</title>
        <authorList>
            <person name="Hosoyama A."/>
            <person name="Uohara A."/>
            <person name="Ohji S."/>
            <person name="Ichikawa N."/>
        </authorList>
    </citation>
    <scope>NUCLEOTIDE SEQUENCE [LARGE SCALE GENOMIC DNA]</scope>
    <source>
        <strain evidence="4 5">NBRC 106429</strain>
    </source>
</reference>
<evidence type="ECO:0000256" key="1">
    <source>
        <dbReference type="ARBA" id="ARBA00022517"/>
    </source>
</evidence>
<gene>
    <name evidence="2" type="primary">rbfA</name>
    <name evidence="4" type="ORF">SAE02_22780</name>
</gene>
<name>A0A512DPR8_9PROT</name>
<dbReference type="NCBIfam" id="NF001802">
    <property type="entry name" value="PRK00521.2-5"/>
    <property type="match status" value="1"/>
</dbReference>
<dbReference type="PROSITE" id="PS01319">
    <property type="entry name" value="RBFA"/>
    <property type="match status" value="1"/>
</dbReference>
<dbReference type="AlphaFoldDB" id="A0A512DPR8"/>
<evidence type="ECO:0000256" key="2">
    <source>
        <dbReference type="HAMAP-Rule" id="MF_00003"/>
    </source>
</evidence>
<evidence type="ECO:0000313" key="4">
    <source>
        <dbReference type="EMBL" id="GEO38130.1"/>
    </source>
</evidence>
<dbReference type="PANTHER" id="PTHR33515:SF1">
    <property type="entry name" value="RIBOSOME-BINDING FACTOR A, CHLOROPLASTIC-RELATED"/>
    <property type="match status" value="1"/>
</dbReference>
<dbReference type="GO" id="GO:0030490">
    <property type="term" value="P:maturation of SSU-rRNA"/>
    <property type="evidence" value="ECO:0007669"/>
    <property type="project" value="UniProtKB-UniRule"/>
</dbReference>
<dbReference type="SUPFAM" id="SSF89919">
    <property type="entry name" value="Ribosome-binding factor A, RbfA"/>
    <property type="match status" value="1"/>
</dbReference>
<keyword evidence="1 2" id="KW-0690">Ribosome biogenesis</keyword>
<dbReference type="GO" id="GO:0005829">
    <property type="term" value="C:cytosol"/>
    <property type="evidence" value="ECO:0007669"/>
    <property type="project" value="TreeGrafter"/>
</dbReference>
<proteinExistence type="inferred from homology"/>
<protein>
    <recommendedName>
        <fullName evidence="2">Ribosome-binding factor A</fullName>
    </recommendedName>
</protein>